<evidence type="ECO:0000256" key="3">
    <source>
        <dbReference type="PROSITE-ProRule" id="PRU00289"/>
    </source>
</evidence>
<feature type="domain" description="FtsK" evidence="4">
    <location>
        <begin position="5"/>
        <end position="206"/>
    </location>
</feature>
<dbReference type="InterPro" id="IPR027417">
    <property type="entry name" value="P-loop_NTPase"/>
</dbReference>
<dbReference type="Gene3D" id="3.40.50.300">
    <property type="entry name" value="P-loop containing nucleotide triphosphate hydrolases"/>
    <property type="match status" value="1"/>
</dbReference>
<dbReference type="PANTHER" id="PTHR22683">
    <property type="entry name" value="SPORULATION PROTEIN RELATED"/>
    <property type="match status" value="1"/>
</dbReference>
<dbReference type="Proteomes" id="UP001193035">
    <property type="component" value="Unassembled WGS sequence"/>
</dbReference>
<evidence type="ECO:0000259" key="4">
    <source>
        <dbReference type="PROSITE" id="PS50901"/>
    </source>
</evidence>
<gene>
    <name evidence="5" type="ORF">FGK63_08600</name>
</gene>
<keyword evidence="6" id="KW-1185">Reference proteome</keyword>
<evidence type="ECO:0000313" key="5">
    <source>
        <dbReference type="EMBL" id="TMV07521.1"/>
    </source>
</evidence>
<dbReference type="EMBL" id="VCPD01000003">
    <property type="protein sequence ID" value="TMV07521.1"/>
    <property type="molecule type" value="Genomic_DNA"/>
</dbReference>
<dbReference type="InterPro" id="IPR002543">
    <property type="entry name" value="FtsK_dom"/>
</dbReference>
<evidence type="ECO:0000313" key="6">
    <source>
        <dbReference type="Proteomes" id="UP001193035"/>
    </source>
</evidence>
<dbReference type="PANTHER" id="PTHR22683:SF41">
    <property type="entry name" value="DNA TRANSLOCASE FTSK"/>
    <property type="match status" value="1"/>
</dbReference>
<evidence type="ECO:0000256" key="1">
    <source>
        <dbReference type="ARBA" id="ARBA00022741"/>
    </source>
</evidence>
<name>A0ABY2WY33_9RHOB</name>
<keyword evidence="2 3" id="KW-0067">ATP-binding</keyword>
<reference evidence="5 6" key="1">
    <citation type="submission" date="2019-05" db="EMBL/GenBank/DDBJ databases">
        <title>Ruegeria sp. nov., isolated from tidal flat.</title>
        <authorList>
            <person name="Kim W."/>
        </authorList>
    </citation>
    <scope>NUCLEOTIDE SEQUENCE [LARGE SCALE GENOMIC DNA]</scope>
    <source>
        <strain evidence="5 6">CAU 1488</strain>
    </source>
</reference>
<feature type="binding site" evidence="3">
    <location>
        <begin position="31"/>
        <end position="38"/>
    </location>
    <ligand>
        <name>ATP</name>
        <dbReference type="ChEBI" id="CHEBI:30616"/>
    </ligand>
</feature>
<dbReference type="Pfam" id="PF01580">
    <property type="entry name" value="FtsK_SpoIIIE"/>
    <property type="match status" value="1"/>
</dbReference>
<dbReference type="SUPFAM" id="SSF52540">
    <property type="entry name" value="P-loop containing nucleoside triphosphate hydrolases"/>
    <property type="match status" value="1"/>
</dbReference>
<keyword evidence="1 3" id="KW-0547">Nucleotide-binding</keyword>
<evidence type="ECO:0000256" key="2">
    <source>
        <dbReference type="ARBA" id="ARBA00022840"/>
    </source>
</evidence>
<dbReference type="PROSITE" id="PS50901">
    <property type="entry name" value="FTSK"/>
    <property type="match status" value="1"/>
</dbReference>
<dbReference type="InterPro" id="IPR050206">
    <property type="entry name" value="FtsK/SpoIIIE/SftA"/>
</dbReference>
<organism evidence="5 6">
    <name type="scientific">Ruegeria sediminis</name>
    <dbReference type="NCBI Taxonomy" id="2583820"/>
    <lineage>
        <taxon>Bacteria</taxon>
        <taxon>Pseudomonadati</taxon>
        <taxon>Pseudomonadota</taxon>
        <taxon>Alphaproteobacteria</taxon>
        <taxon>Rhodobacterales</taxon>
        <taxon>Roseobacteraceae</taxon>
        <taxon>Ruegeria</taxon>
    </lineage>
</organism>
<accession>A0ABY2WY33</accession>
<sequence>MGDAGTGVRVRVDPHTSRPVRGTLFEGQIAALRRDGKGVLIQNLLLQLIAFNSPEDLKLYVIDPKLGADFFWISEAPHLVGGITATQEDAEVVLDDLVTEMERRYALISAARTPNIAEYNKKVSSSERLARIVVFHDEMADWMVDSEDYRKMIQAKMTRIASKARACGMNIFLITQRASQDAIPVGIRDNLNNRLCLKVASKAGSEIALKESGAEKLLGRGHLAASLSGDRPPTGSYFTAQVPFATTGQLEALGRAAIATWKG</sequence>
<protein>
    <submittedName>
        <fullName evidence="5">DNA translocase FtsK</fullName>
    </submittedName>
</protein>
<proteinExistence type="predicted"/>
<comment type="caution">
    <text evidence="5">The sequence shown here is derived from an EMBL/GenBank/DDBJ whole genome shotgun (WGS) entry which is preliminary data.</text>
</comment>